<sequence>MRKSSDVEEVLDLWFGGEPVFRERWFRKDPAFDAEIRNRFGGLYERAARGELEGWKEEPRSCLALILLLDQFPRNMFRGTARAFATDGKAREAADSALRSGFDRALSPVERLFVYLPFEHSERLEDQRRSVELFGRLAAETGLDQPLEYAERHMEIIERFGRFPHRNEALGRKTTEEETAFLKTPGSSF</sequence>
<name>A0A510HEZ4_9ACTN</name>
<dbReference type="Gene3D" id="1.25.40.10">
    <property type="entry name" value="Tetratricopeptide repeat domain"/>
    <property type="match status" value="1"/>
</dbReference>
<protein>
    <submittedName>
        <fullName evidence="1">Membrane protein</fullName>
    </submittedName>
</protein>
<dbReference type="Pfam" id="PF06041">
    <property type="entry name" value="DUF924"/>
    <property type="match status" value="1"/>
</dbReference>
<dbReference type="PANTHER" id="PTHR23004">
    <property type="entry name" value="DOUBLECORTIN DOMAIN CONTAINING 2"/>
    <property type="match status" value="1"/>
</dbReference>
<keyword evidence="2" id="KW-1185">Reference proteome</keyword>
<dbReference type="SUPFAM" id="SSF48452">
    <property type="entry name" value="TPR-like"/>
    <property type="match status" value="1"/>
</dbReference>
<evidence type="ECO:0000313" key="2">
    <source>
        <dbReference type="Proteomes" id="UP000318065"/>
    </source>
</evidence>
<accession>A0A510HEZ4</accession>
<dbReference type="Gene3D" id="1.20.58.320">
    <property type="entry name" value="TPR-like"/>
    <property type="match status" value="1"/>
</dbReference>
<dbReference type="InterPro" id="IPR010323">
    <property type="entry name" value="DUF924"/>
</dbReference>
<dbReference type="InterPro" id="IPR011990">
    <property type="entry name" value="TPR-like_helical_dom_sf"/>
</dbReference>
<proteinExistence type="predicted"/>
<organism evidence="1 2">
    <name type="scientific">Rubrobacter xylanophilus</name>
    <dbReference type="NCBI Taxonomy" id="49319"/>
    <lineage>
        <taxon>Bacteria</taxon>
        <taxon>Bacillati</taxon>
        <taxon>Actinomycetota</taxon>
        <taxon>Rubrobacteria</taxon>
        <taxon>Rubrobacterales</taxon>
        <taxon>Rubrobacteraceae</taxon>
        <taxon>Rubrobacter</taxon>
    </lineage>
</organism>
<dbReference type="PANTHER" id="PTHR23004:SF7">
    <property type="entry name" value="DUF924-DOMAIN-CONTAINING PROTEIN"/>
    <property type="match status" value="1"/>
</dbReference>
<evidence type="ECO:0000313" key="1">
    <source>
        <dbReference type="EMBL" id="BBL78506.1"/>
    </source>
</evidence>
<dbReference type="OrthoDB" id="7593450at2"/>
<dbReference type="Proteomes" id="UP000318065">
    <property type="component" value="Chromosome"/>
</dbReference>
<gene>
    <name evidence="1" type="ORF">RxyAA322_03600</name>
</gene>
<dbReference type="AlphaFoldDB" id="A0A510HEZ4"/>
<dbReference type="RefSeq" id="WP_143526639.1">
    <property type="nucleotide sequence ID" value="NZ_AP019791.1"/>
</dbReference>
<reference evidence="1" key="1">
    <citation type="journal article" date="2019" name="Microbiol. Resour. Announc.">
        <title>Complete Genome Sequence of Rubrobacter xylanophilus Strain AA3-22, Isolated from Arima Onsen in Japan.</title>
        <authorList>
            <person name="Tomariguchi N."/>
            <person name="Miyazaki K."/>
        </authorList>
    </citation>
    <scope>NUCLEOTIDE SEQUENCE [LARGE SCALE GENOMIC DNA]</scope>
    <source>
        <strain evidence="1">AA3-22</strain>
    </source>
</reference>
<dbReference type="EMBL" id="AP019791">
    <property type="protein sequence ID" value="BBL78506.1"/>
    <property type="molecule type" value="Genomic_DNA"/>
</dbReference>